<dbReference type="AlphaFoldDB" id="A0A1E3HPJ0"/>
<protein>
    <recommendedName>
        <fullName evidence="2">Myb/SANT-like domain-containing protein</fullName>
    </recommendedName>
</protein>
<gene>
    <name evidence="3" type="ORF">L202_03930</name>
</gene>
<accession>A0A1E3HPJ0</accession>
<evidence type="ECO:0000259" key="2">
    <source>
        <dbReference type="Pfam" id="PF12776"/>
    </source>
</evidence>
<dbReference type="PANTHER" id="PTHR46929:SF3">
    <property type="entry name" value="MYB_SANT-LIKE DOMAIN-CONTAINING PROTEIN"/>
    <property type="match status" value="1"/>
</dbReference>
<feature type="region of interest" description="Disordered" evidence="1">
    <location>
        <begin position="195"/>
        <end position="214"/>
    </location>
</feature>
<reference evidence="3 4" key="1">
    <citation type="submission" date="2016-06" db="EMBL/GenBank/DDBJ databases">
        <title>Evolution of pathogenesis and genome organization in the Tremellales.</title>
        <authorList>
            <person name="Cuomo C."/>
            <person name="Litvintseva A."/>
            <person name="Heitman J."/>
            <person name="Chen Y."/>
            <person name="Sun S."/>
            <person name="Springer D."/>
            <person name="Dromer F."/>
            <person name="Young S."/>
            <person name="Zeng Q."/>
            <person name="Chapman S."/>
            <person name="Gujja S."/>
            <person name="Saif S."/>
            <person name="Birren B."/>
        </authorList>
    </citation>
    <scope>NUCLEOTIDE SEQUENCE [LARGE SCALE GENOMIC DNA]</scope>
    <source>
        <strain evidence="3 4">CBS 6039</strain>
    </source>
</reference>
<organism evidence="3 4">
    <name type="scientific">Cryptococcus amylolentus CBS 6039</name>
    <dbReference type="NCBI Taxonomy" id="1295533"/>
    <lineage>
        <taxon>Eukaryota</taxon>
        <taxon>Fungi</taxon>
        <taxon>Dikarya</taxon>
        <taxon>Basidiomycota</taxon>
        <taxon>Agaricomycotina</taxon>
        <taxon>Tremellomycetes</taxon>
        <taxon>Tremellales</taxon>
        <taxon>Cryptococcaceae</taxon>
        <taxon>Cryptococcus</taxon>
    </lineage>
</organism>
<feature type="region of interest" description="Disordered" evidence="1">
    <location>
        <begin position="222"/>
        <end position="278"/>
    </location>
</feature>
<dbReference type="RefSeq" id="XP_018993329.1">
    <property type="nucleotide sequence ID" value="XM_019137893.1"/>
</dbReference>
<dbReference type="Proteomes" id="UP000094065">
    <property type="component" value="Unassembled WGS sequence"/>
</dbReference>
<feature type="compositionally biased region" description="Polar residues" evidence="1">
    <location>
        <begin position="16"/>
        <end position="39"/>
    </location>
</feature>
<name>A0A1E3HPJ0_9TREE</name>
<feature type="compositionally biased region" description="Low complexity" evidence="1">
    <location>
        <begin position="232"/>
        <end position="256"/>
    </location>
</feature>
<evidence type="ECO:0000256" key="1">
    <source>
        <dbReference type="SAM" id="MobiDB-lite"/>
    </source>
</evidence>
<evidence type="ECO:0000313" key="4">
    <source>
        <dbReference type="Proteomes" id="UP000094065"/>
    </source>
</evidence>
<dbReference type="EMBL" id="AWGJ01000006">
    <property type="protein sequence ID" value="ODN78283.1"/>
    <property type="molecule type" value="Genomic_DNA"/>
</dbReference>
<dbReference type="OrthoDB" id="2930561at2759"/>
<comment type="caution">
    <text evidence="3">The sequence shown here is derived from an EMBL/GenBank/DDBJ whole genome shotgun (WGS) entry which is preliminary data.</text>
</comment>
<dbReference type="PANTHER" id="PTHR46929">
    <property type="entry name" value="EXPRESSED PROTEIN"/>
    <property type="match status" value="1"/>
</dbReference>
<feature type="compositionally biased region" description="Low complexity" evidence="1">
    <location>
        <begin position="199"/>
        <end position="214"/>
    </location>
</feature>
<dbReference type="GeneID" id="30155239"/>
<sequence length="375" mass="40626">MYSTTPPLSRAASYSIPATPTGASQTPSTGTTVDLTQRQSQCDASHVSRQADAPKVAKYCVWSDADDSTMVGVLTDAKIDGRTSDNGFKAGVWTKVIDAVNPPTSGKPKNLRSAKDRHGHLSRDWAVMRDLRFKNTSGWEWDDANCMVTAPDEVWDRYLEAHPGHKKYRDKPFPLYDQYEFLLSDVMATGANVVTAGDPSSPVESTSTVPSVPEVMGARQATEGTAGESLEGAPSSSGSGDAPPTAHHTTPVLRAPPNLPPPRTSRSRHSHFSGQQSMDRMASAMEQFVHVGKALVDADQQGRGGSLPDTPRTKRLREAIDYTADCDDLDRHQRKALIRRLITSDDRNALAVAIQSMEEGGLKADVLRTLADEAK</sequence>
<proteinExistence type="predicted"/>
<dbReference type="Pfam" id="PF12776">
    <property type="entry name" value="Myb_DNA-bind_3"/>
    <property type="match status" value="1"/>
</dbReference>
<feature type="region of interest" description="Disordered" evidence="1">
    <location>
        <begin position="1"/>
        <end position="39"/>
    </location>
</feature>
<feature type="domain" description="Myb/SANT-like" evidence="2">
    <location>
        <begin position="62"/>
        <end position="158"/>
    </location>
</feature>
<keyword evidence="4" id="KW-1185">Reference proteome</keyword>
<dbReference type="InterPro" id="IPR024752">
    <property type="entry name" value="Myb/SANT-like_dom"/>
</dbReference>
<dbReference type="STRING" id="1295533.A0A1E3HPJ0"/>
<evidence type="ECO:0000313" key="3">
    <source>
        <dbReference type="EMBL" id="ODN78283.1"/>
    </source>
</evidence>